<evidence type="ECO:0000313" key="2">
    <source>
        <dbReference type="EMBL" id="QMW22093.1"/>
    </source>
</evidence>
<accession>A0A7G5IFF1</accession>
<evidence type="ECO:0000313" key="3">
    <source>
        <dbReference type="Proteomes" id="UP000515292"/>
    </source>
</evidence>
<keyword evidence="3" id="KW-1185">Reference proteome</keyword>
<dbReference type="Proteomes" id="UP000515292">
    <property type="component" value="Chromosome"/>
</dbReference>
<sequence length="60" mass="6346">MPRLMLQRLSVTAMMLLAGAPAMAQDATAPSADMRMWATAIAGAVLVALSMRRGQAARED</sequence>
<dbReference type="RefSeq" id="WP_182294938.1">
    <property type="nucleotide sequence ID" value="NZ_CP059851.1"/>
</dbReference>
<gene>
    <name evidence="2" type="ORF">H3309_12040</name>
</gene>
<name>A0A7G5IFF1_9SPHN</name>
<feature type="chain" id="PRO_5028966030" evidence="1">
    <location>
        <begin position="25"/>
        <end position="60"/>
    </location>
</feature>
<proteinExistence type="predicted"/>
<dbReference type="KEGG" id="sand:H3309_12040"/>
<feature type="signal peptide" evidence="1">
    <location>
        <begin position="1"/>
        <end position="24"/>
    </location>
</feature>
<dbReference type="AlphaFoldDB" id="A0A7G5IFF1"/>
<reference evidence="2 3" key="1">
    <citation type="submission" date="2020-07" db="EMBL/GenBank/DDBJ databases">
        <title>Complete genome sequence for Sandaracinobacter sp. M6.</title>
        <authorList>
            <person name="Tang Y."/>
            <person name="Liu Q."/>
            <person name="Guo Z."/>
            <person name="Lei P."/>
            <person name="Huang B."/>
        </authorList>
    </citation>
    <scope>NUCLEOTIDE SEQUENCE [LARGE SCALE GENOMIC DNA]</scope>
    <source>
        <strain evidence="2 3">M6</strain>
    </source>
</reference>
<dbReference type="EMBL" id="CP059851">
    <property type="protein sequence ID" value="QMW22093.1"/>
    <property type="molecule type" value="Genomic_DNA"/>
</dbReference>
<protein>
    <submittedName>
        <fullName evidence="2">Uncharacterized protein</fullName>
    </submittedName>
</protein>
<organism evidence="2 3">
    <name type="scientific">Sandaracinobacteroides saxicola</name>
    <dbReference type="NCBI Taxonomy" id="2759707"/>
    <lineage>
        <taxon>Bacteria</taxon>
        <taxon>Pseudomonadati</taxon>
        <taxon>Pseudomonadota</taxon>
        <taxon>Alphaproteobacteria</taxon>
        <taxon>Sphingomonadales</taxon>
        <taxon>Sphingosinicellaceae</taxon>
        <taxon>Sandaracinobacteroides</taxon>
    </lineage>
</organism>
<keyword evidence="1" id="KW-0732">Signal</keyword>
<evidence type="ECO:0000256" key="1">
    <source>
        <dbReference type="SAM" id="SignalP"/>
    </source>
</evidence>